<protein>
    <submittedName>
        <fullName evidence="2">Uncharacterized protein</fullName>
    </submittedName>
</protein>
<accession>A0A915JT18</accession>
<sequence length="75" mass="8921">MSPEGILKTEQHMDWGGERRSWFERRKLENVGHGDSSPSQDLPVKWLIQDFAPERGYFLIDFGFIQQTISWWKSH</sequence>
<reference evidence="2" key="1">
    <citation type="submission" date="2022-11" db="UniProtKB">
        <authorList>
            <consortium name="WormBaseParasite"/>
        </authorList>
    </citation>
    <scope>IDENTIFICATION</scope>
</reference>
<evidence type="ECO:0000313" key="2">
    <source>
        <dbReference type="WBParaSite" id="nRc.2.0.1.t28977-RA"/>
    </source>
</evidence>
<dbReference type="AlphaFoldDB" id="A0A915JT18"/>
<proteinExistence type="predicted"/>
<dbReference type="WBParaSite" id="nRc.2.0.1.t28977-RA">
    <property type="protein sequence ID" value="nRc.2.0.1.t28977-RA"/>
    <property type="gene ID" value="nRc.2.0.1.g28977"/>
</dbReference>
<dbReference type="Proteomes" id="UP000887565">
    <property type="component" value="Unplaced"/>
</dbReference>
<keyword evidence="1" id="KW-1185">Reference proteome</keyword>
<evidence type="ECO:0000313" key="1">
    <source>
        <dbReference type="Proteomes" id="UP000887565"/>
    </source>
</evidence>
<organism evidence="1 2">
    <name type="scientific">Romanomermis culicivorax</name>
    <name type="common">Nematode worm</name>
    <dbReference type="NCBI Taxonomy" id="13658"/>
    <lineage>
        <taxon>Eukaryota</taxon>
        <taxon>Metazoa</taxon>
        <taxon>Ecdysozoa</taxon>
        <taxon>Nematoda</taxon>
        <taxon>Enoplea</taxon>
        <taxon>Dorylaimia</taxon>
        <taxon>Mermithida</taxon>
        <taxon>Mermithoidea</taxon>
        <taxon>Mermithidae</taxon>
        <taxon>Romanomermis</taxon>
    </lineage>
</organism>
<name>A0A915JT18_ROMCU</name>